<dbReference type="AlphaFoldDB" id="A0A640SPF3"/>
<dbReference type="Gene3D" id="3.90.850.10">
    <property type="entry name" value="Fumarylacetoacetase-like, C-terminal domain"/>
    <property type="match status" value="1"/>
</dbReference>
<dbReference type="SUPFAM" id="SSF56529">
    <property type="entry name" value="FAH"/>
    <property type="match status" value="1"/>
</dbReference>
<proteinExistence type="predicted"/>
<keyword evidence="1" id="KW-0456">Lyase</keyword>
<dbReference type="GO" id="GO:0005737">
    <property type="term" value="C:cytoplasm"/>
    <property type="evidence" value="ECO:0007669"/>
    <property type="project" value="TreeGrafter"/>
</dbReference>
<keyword evidence="4" id="KW-1185">Reference proteome</keyword>
<feature type="domain" description="Fumarylacetoacetase-like C-terminal" evidence="2">
    <location>
        <begin position="112"/>
        <end position="270"/>
    </location>
</feature>
<dbReference type="PANTHER" id="PTHR30143:SF0">
    <property type="entry name" value="2-KETO-4-PENTENOATE HYDRATASE"/>
    <property type="match status" value="1"/>
</dbReference>
<evidence type="ECO:0000256" key="1">
    <source>
        <dbReference type="ARBA" id="ARBA00023239"/>
    </source>
</evidence>
<sequence>MSPAEYAAPADPAAPADHAALAEELLTAHRTGVPVPPLTERHPDLGLDGAYAIQLAQVRARTGVGARVSGHKIGLTSAAIQQQLGVREPDFGHLFADMEIVGRTISTERFIAPRAEPELAFVLGRELHGPHVTTREAAAAVCLVLPALEIIDSRIADWRIGLPDTVADNASCGAYVLGTTGVPLDRLDLNRLGCVLRAGAEIAETGSASAVLGNPLAGLAWLANTLGRHGTSLQPGQVILSGSMTAAVDLAPGTTISAEFQGLGHLALHVEEKERP</sequence>
<reference evidence="3 4" key="1">
    <citation type="submission" date="2019-12" db="EMBL/GenBank/DDBJ databases">
        <title>Whole genome shotgun sequence of Streptomyces hygroscopicus subsp. glebosus NBRC 13786.</title>
        <authorList>
            <person name="Ichikawa N."/>
            <person name="Kimura A."/>
            <person name="Kitahashi Y."/>
            <person name="Komaki H."/>
            <person name="Tamura T."/>
        </authorList>
    </citation>
    <scope>NUCLEOTIDE SEQUENCE [LARGE SCALE GENOMIC DNA]</scope>
    <source>
        <strain evidence="3 4">NBRC 13786</strain>
    </source>
</reference>
<accession>A0A640SPF3</accession>
<evidence type="ECO:0000259" key="2">
    <source>
        <dbReference type="Pfam" id="PF01557"/>
    </source>
</evidence>
<dbReference type="InterPro" id="IPR050772">
    <property type="entry name" value="Hydratase-Decarb/MhpD_sf"/>
</dbReference>
<evidence type="ECO:0000313" key="3">
    <source>
        <dbReference type="EMBL" id="GFE13197.1"/>
    </source>
</evidence>
<dbReference type="InterPro" id="IPR036663">
    <property type="entry name" value="Fumarylacetoacetase_C_sf"/>
</dbReference>
<comment type="caution">
    <text evidence="3">The sequence shown here is derived from an EMBL/GenBank/DDBJ whole genome shotgun (WGS) entry which is preliminary data.</text>
</comment>
<evidence type="ECO:0000313" key="4">
    <source>
        <dbReference type="Proteomes" id="UP000430079"/>
    </source>
</evidence>
<gene>
    <name evidence="3" type="ORF">Sgleb_12440</name>
</gene>
<name>A0A640SPF3_9ACTN</name>
<dbReference type="InterPro" id="IPR011234">
    <property type="entry name" value="Fumarylacetoacetase-like_C"/>
</dbReference>
<dbReference type="RefSeq" id="WP_190145190.1">
    <property type="nucleotide sequence ID" value="NZ_BLIO01000001.1"/>
</dbReference>
<dbReference type="EMBL" id="BLIO01000001">
    <property type="protein sequence ID" value="GFE13197.1"/>
    <property type="molecule type" value="Genomic_DNA"/>
</dbReference>
<dbReference type="Pfam" id="PF01557">
    <property type="entry name" value="FAA_hydrolase"/>
    <property type="match status" value="1"/>
</dbReference>
<dbReference type="Proteomes" id="UP000430079">
    <property type="component" value="Unassembled WGS sequence"/>
</dbReference>
<protein>
    <submittedName>
        <fullName evidence="3">2-keto-4-pentenoate hydratase</fullName>
    </submittedName>
</protein>
<organism evidence="3 4">
    <name type="scientific">Streptomyces glebosus</name>
    <dbReference type="NCBI Taxonomy" id="249580"/>
    <lineage>
        <taxon>Bacteria</taxon>
        <taxon>Bacillati</taxon>
        <taxon>Actinomycetota</taxon>
        <taxon>Actinomycetes</taxon>
        <taxon>Kitasatosporales</taxon>
        <taxon>Streptomycetaceae</taxon>
        <taxon>Streptomyces</taxon>
    </lineage>
</organism>
<dbReference type="PANTHER" id="PTHR30143">
    <property type="entry name" value="ACID HYDRATASE"/>
    <property type="match status" value="1"/>
</dbReference>
<dbReference type="GO" id="GO:0008684">
    <property type="term" value="F:2-oxopent-4-enoate hydratase activity"/>
    <property type="evidence" value="ECO:0007669"/>
    <property type="project" value="TreeGrafter"/>
</dbReference>